<comment type="caution">
    <text evidence="2">The sequence shown here is derived from an EMBL/GenBank/DDBJ whole genome shotgun (WGS) entry which is preliminary data.</text>
</comment>
<evidence type="ECO:0000256" key="1">
    <source>
        <dbReference type="SAM" id="MobiDB-lite"/>
    </source>
</evidence>
<dbReference type="Proteomes" id="UP001161065">
    <property type="component" value="Unassembled WGS sequence"/>
</dbReference>
<dbReference type="AlphaFoldDB" id="A0AA42Q2L8"/>
<evidence type="ECO:0000313" key="2">
    <source>
        <dbReference type="EMBL" id="MDH1335847.1"/>
    </source>
</evidence>
<accession>A0AA42Q2L8</accession>
<dbReference type="EMBL" id="JAOCEK010000015">
    <property type="protein sequence ID" value="MDH1335847.1"/>
    <property type="molecule type" value="Genomic_DNA"/>
</dbReference>
<organism evidence="2 3">
    <name type="scientific">Comamonas thiooxydans</name>
    <dbReference type="NCBI Taxonomy" id="363952"/>
    <lineage>
        <taxon>Bacteria</taxon>
        <taxon>Pseudomonadati</taxon>
        <taxon>Pseudomonadota</taxon>
        <taxon>Betaproteobacteria</taxon>
        <taxon>Burkholderiales</taxon>
        <taxon>Comamonadaceae</taxon>
        <taxon>Comamonas</taxon>
    </lineage>
</organism>
<evidence type="ECO:0000313" key="3">
    <source>
        <dbReference type="Proteomes" id="UP001161065"/>
    </source>
</evidence>
<gene>
    <name evidence="2" type="ORF">N5D63_17015</name>
</gene>
<feature type="region of interest" description="Disordered" evidence="1">
    <location>
        <begin position="82"/>
        <end position="101"/>
    </location>
</feature>
<proteinExistence type="predicted"/>
<name>A0AA42Q2L8_9BURK</name>
<protein>
    <submittedName>
        <fullName evidence="2">Uncharacterized protein</fullName>
    </submittedName>
</protein>
<sequence length="101" mass="11166">MSKANFTRGPWQFRSESGYCSQIDGADGSVICCFDEDPKPEDASLMESAPDLYKALEESQSLLAAMLHESRPRQEIEAQMHQNRSAINKAQRAAQTDQSAG</sequence>
<dbReference type="RefSeq" id="WP_280008721.1">
    <property type="nucleotide sequence ID" value="NZ_JAOCEK010000015.1"/>
</dbReference>
<reference evidence="2" key="1">
    <citation type="submission" date="2022-09" db="EMBL/GenBank/DDBJ databases">
        <title>Intensive care unit water sources are persistently colonized with multi-drug resistant bacteria and are the site of extensive horizontal gene transfer of antibiotic resistance genes.</title>
        <authorList>
            <person name="Diorio-Toth L."/>
        </authorList>
    </citation>
    <scope>NUCLEOTIDE SEQUENCE</scope>
    <source>
        <strain evidence="2">GD03832</strain>
    </source>
</reference>